<feature type="transmembrane region" description="Helical" evidence="14">
    <location>
        <begin position="148"/>
        <end position="169"/>
    </location>
</feature>
<keyword evidence="3" id="KW-0285">Flavoprotein</keyword>
<keyword evidence="6" id="KW-0479">Metal-binding</keyword>
<feature type="transmembrane region" description="Helical" evidence="14">
    <location>
        <begin position="106"/>
        <end position="128"/>
    </location>
</feature>
<reference evidence="17" key="1">
    <citation type="journal article" date="2019" name="Int. J. Syst. Evol. Microbiol.">
        <title>The Global Catalogue of Microorganisms (GCM) 10K type strain sequencing project: providing services to taxonomists for standard genome sequencing and annotation.</title>
        <authorList>
            <consortium name="The Broad Institute Genomics Platform"/>
            <consortium name="The Broad Institute Genome Sequencing Center for Infectious Disease"/>
            <person name="Wu L."/>
            <person name="Ma J."/>
        </authorList>
    </citation>
    <scope>NUCLEOTIDE SEQUENCE [LARGE SCALE GENOMIC DNA]</scope>
    <source>
        <strain evidence="17">NBRC 106593</strain>
    </source>
</reference>
<dbReference type="Gene3D" id="3.40.50.80">
    <property type="entry name" value="Nucleotide-binding domain of ferredoxin-NADP reductase (FNR) module"/>
    <property type="match status" value="1"/>
</dbReference>
<evidence type="ECO:0000256" key="6">
    <source>
        <dbReference type="ARBA" id="ARBA00022723"/>
    </source>
</evidence>
<evidence type="ECO:0000256" key="2">
    <source>
        <dbReference type="ARBA" id="ARBA00004141"/>
    </source>
</evidence>
<dbReference type="InterPro" id="IPR017927">
    <property type="entry name" value="FAD-bd_FR_type"/>
</dbReference>
<dbReference type="InterPro" id="IPR039261">
    <property type="entry name" value="FNR_nucleotide-bd"/>
</dbReference>
<protein>
    <submittedName>
        <fullName evidence="16">Ferric reductase-like transmembrane domain-containing protein</fullName>
    </submittedName>
</protein>
<organism evidence="16 17">
    <name type="scientific">Branchiibius cervicis</name>
    <dbReference type="NCBI Taxonomy" id="908252"/>
    <lineage>
        <taxon>Bacteria</taxon>
        <taxon>Bacillati</taxon>
        <taxon>Actinomycetota</taxon>
        <taxon>Actinomycetes</taxon>
        <taxon>Micrococcales</taxon>
        <taxon>Dermacoccaceae</taxon>
        <taxon>Branchiibius</taxon>
    </lineage>
</organism>
<dbReference type="EMBL" id="JBHSWJ010000002">
    <property type="protein sequence ID" value="MFC6715477.1"/>
    <property type="molecule type" value="Genomic_DNA"/>
</dbReference>
<evidence type="ECO:0000256" key="4">
    <source>
        <dbReference type="ARBA" id="ARBA00022692"/>
    </source>
</evidence>
<feature type="transmembrane region" description="Helical" evidence="14">
    <location>
        <begin position="26"/>
        <end position="47"/>
    </location>
</feature>
<keyword evidence="7" id="KW-0274">FAD</keyword>
<name>A0ABW2AWG2_9MICO</name>
<evidence type="ECO:0000256" key="1">
    <source>
        <dbReference type="ARBA" id="ARBA00001974"/>
    </source>
</evidence>
<dbReference type="Pfam" id="PF01794">
    <property type="entry name" value="Ferric_reduct"/>
    <property type="match status" value="1"/>
</dbReference>
<evidence type="ECO:0000313" key="17">
    <source>
        <dbReference type="Proteomes" id="UP001596356"/>
    </source>
</evidence>
<dbReference type="Gene3D" id="2.40.30.10">
    <property type="entry name" value="Translation factors"/>
    <property type="match status" value="1"/>
</dbReference>
<dbReference type="PANTHER" id="PTHR47354">
    <property type="entry name" value="NADH OXIDOREDUCTASE HCR"/>
    <property type="match status" value="1"/>
</dbReference>
<feature type="domain" description="FAD-binding FR-type" evidence="15">
    <location>
        <begin position="236"/>
        <end position="336"/>
    </location>
</feature>
<feature type="transmembrane region" description="Helical" evidence="14">
    <location>
        <begin position="67"/>
        <end position="85"/>
    </location>
</feature>
<gene>
    <name evidence="16" type="ORF">ACFQBT_17310</name>
</gene>
<evidence type="ECO:0000256" key="10">
    <source>
        <dbReference type="ARBA" id="ARBA00023004"/>
    </source>
</evidence>
<accession>A0ABW2AWG2</accession>
<evidence type="ECO:0000256" key="9">
    <source>
        <dbReference type="ARBA" id="ARBA00023002"/>
    </source>
</evidence>
<evidence type="ECO:0000256" key="7">
    <source>
        <dbReference type="ARBA" id="ARBA00022827"/>
    </source>
</evidence>
<evidence type="ECO:0000259" key="15">
    <source>
        <dbReference type="PROSITE" id="PS51384"/>
    </source>
</evidence>
<dbReference type="PROSITE" id="PS51384">
    <property type="entry name" value="FAD_FR"/>
    <property type="match status" value="1"/>
</dbReference>
<dbReference type="InterPro" id="IPR013130">
    <property type="entry name" value="Fe3_Rdtase_TM_dom"/>
</dbReference>
<evidence type="ECO:0000256" key="3">
    <source>
        <dbReference type="ARBA" id="ARBA00022630"/>
    </source>
</evidence>
<dbReference type="RefSeq" id="WP_377824611.1">
    <property type="nucleotide sequence ID" value="NZ_JBHSWJ010000002.1"/>
</dbReference>
<feature type="transmembrane region" description="Helical" evidence="14">
    <location>
        <begin position="211"/>
        <end position="231"/>
    </location>
</feature>
<keyword evidence="5" id="KW-0001">2Fe-2S</keyword>
<evidence type="ECO:0000256" key="12">
    <source>
        <dbReference type="ARBA" id="ARBA00023136"/>
    </source>
</evidence>
<dbReference type="SUPFAM" id="SSF52343">
    <property type="entry name" value="Ferredoxin reductase-like, C-terminal NADP-linked domain"/>
    <property type="match status" value="1"/>
</dbReference>
<evidence type="ECO:0000256" key="14">
    <source>
        <dbReference type="SAM" id="Phobius"/>
    </source>
</evidence>
<feature type="region of interest" description="Disordered" evidence="13">
    <location>
        <begin position="1"/>
        <end position="22"/>
    </location>
</feature>
<evidence type="ECO:0000256" key="8">
    <source>
        <dbReference type="ARBA" id="ARBA00022989"/>
    </source>
</evidence>
<keyword evidence="8 14" id="KW-1133">Transmembrane helix</keyword>
<keyword evidence="10" id="KW-0408">Iron</keyword>
<comment type="cofactor">
    <cofactor evidence="1">
        <name>FAD</name>
        <dbReference type="ChEBI" id="CHEBI:57692"/>
    </cofactor>
</comment>
<comment type="subcellular location">
    <subcellularLocation>
        <location evidence="2">Membrane</location>
        <topology evidence="2">Multi-pass membrane protein</topology>
    </subcellularLocation>
</comment>
<evidence type="ECO:0000313" key="16">
    <source>
        <dbReference type="EMBL" id="MFC6715477.1"/>
    </source>
</evidence>
<dbReference type="CDD" id="cd06198">
    <property type="entry name" value="FNR_like_3"/>
    <property type="match status" value="1"/>
</dbReference>
<proteinExistence type="predicted"/>
<evidence type="ECO:0000256" key="5">
    <source>
        <dbReference type="ARBA" id="ARBA00022714"/>
    </source>
</evidence>
<evidence type="ECO:0000256" key="11">
    <source>
        <dbReference type="ARBA" id="ARBA00023014"/>
    </source>
</evidence>
<dbReference type="InterPro" id="IPR050415">
    <property type="entry name" value="MRET"/>
</dbReference>
<keyword evidence="17" id="KW-1185">Reference proteome</keyword>
<sequence length="471" mass="50507">MSSGLMPDQQVRSAAVEGPPAPSRSLAAPFSLALAWLVMLGVCALWVSGGGVQEAASSVTGFFTSLGRLTGLLASAALLIQLAMMSRVPWLEQAWGQDELARGHRLVGLTSFTGMLVHIALITIGYAAAQPGQLWSTVVDLTLNYPGMLLAVAGTLALCLVVFTSLRAARRRLRYESWHLIHLYGYLGAGLVLPHQLWSGQDFLTSPVATVFWWSLWGLTALLFLAFRIALPLWRSRRANLRVLAAYPDGPGLVSVIVGGPGVQRLGARGGQFFQWRFLSGPGWTRANPFSLSAAPRPDSLRFTAAVVGDGTARLATLQPGTKVLIEGPYGRLHPGARIRRDVLLIGAGVGITPLRALLEALPYDGSAVTVIQRARSEAEAPLAGEINELAAHRGARHYLLLGHRVAGRDSWQSASHATWSDVDALRALCPDITGRDIFVCGPGPWIDAVLRALRLAGVPAAQVHSERFEI</sequence>
<dbReference type="SUPFAM" id="SSF63380">
    <property type="entry name" value="Riboflavin synthase domain-like"/>
    <property type="match status" value="1"/>
</dbReference>
<dbReference type="InterPro" id="IPR017938">
    <property type="entry name" value="Riboflavin_synthase-like_b-brl"/>
</dbReference>
<keyword evidence="12 14" id="KW-0472">Membrane</keyword>
<keyword evidence="4 14" id="KW-0812">Transmembrane</keyword>
<comment type="caution">
    <text evidence="16">The sequence shown here is derived from an EMBL/GenBank/DDBJ whole genome shotgun (WGS) entry which is preliminary data.</text>
</comment>
<keyword evidence="9" id="KW-0560">Oxidoreductase</keyword>
<feature type="transmembrane region" description="Helical" evidence="14">
    <location>
        <begin position="181"/>
        <end position="199"/>
    </location>
</feature>
<evidence type="ECO:0000256" key="13">
    <source>
        <dbReference type="SAM" id="MobiDB-lite"/>
    </source>
</evidence>
<keyword evidence="11" id="KW-0411">Iron-sulfur</keyword>
<dbReference type="Proteomes" id="UP001596356">
    <property type="component" value="Unassembled WGS sequence"/>
</dbReference>
<dbReference type="PANTHER" id="PTHR47354:SF8">
    <property type="entry name" value="1,2-PHENYLACETYL-COA EPOXIDASE, SUBUNIT E"/>
    <property type="match status" value="1"/>
</dbReference>